<reference evidence="3" key="1">
    <citation type="submission" date="2016-10" db="EMBL/GenBank/DDBJ databases">
        <authorList>
            <person name="Varghese N."/>
            <person name="Submissions S."/>
        </authorList>
    </citation>
    <scope>NUCLEOTIDE SEQUENCE [LARGE SCALE GENOMIC DNA]</scope>
    <source>
        <strain evidence="3">NRRL B-51270</strain>
    </source>
</reference>
<dbReference type="EMBL" id="LT629736">
    <property type="protein sequence ID" value="SDS48245.1"/>
    <property type="molecule type" value="Genomic_DNA"/>
</dbReference>
<dbReference type="Pfam" id="PF10263">
    <property type="entry name" value="SprT-like"/>
    <property type="match status" value="1"/>
</dbReference>
<evidence type="ECO:0000313" key="2">
    <source>
        <dbReference type="EMBL" id="SDS48245.1"/>
    </source>
</evidence>
<sequence>MDRILSSLETCYQLAEAHFERRFERPRVTLDLKGQRAGVAYLARNLLRFNGQMYSENTEDFLKQTVPHEAAHLIADAVYGARIRPHGPEWQNLMTGLFDLPAKRCHDYPVQARRSTRYFYQCGCPGPIPFTPQRHAWVARGRRYQCRRCGDMLRFTGQQQRA</sequence>
<proteinExistence type="predicted"/>
<protein>
    <submittedName>
        <fullName evidence="2">SprT protein</fullName>
    </submittedName>
</protein>
<evidence type="ECO:0000313" key="3">
    <source>
        <dbReference type="Proteomes" id="UP000243207"/>
    </source>
</evidence>
<accession>A0A1H1SJT1</accession>
<dbReference type="SMART" id="SM00731">
    <property type="entry name" value="SprT"/>
    <property type="match status" value="1"/>
</dbReference>
<dbReference type="STRING" id="487184.SAMN05216421_1605"/>
<dbReference type="GO" id="GO:0006950">
    <property type="term" value="P:response to stress"/>
    <property type="evidence" value="ECO:0007669"/>
    <property type="project" value="UniProtKB-ARBA"/>
</dbReference>
<dbReference type="Proteomes" id="UP000243207">
    <property type="component" value="Chromosome I"/>
</dbReference>
<dbReference type="PANTHER" id="PTHR38773">
    <property type="entry name" value="PROTEIN SPRT"/>
    <property type="match status" value="1"/>
</dbReference>
<keyword evidence="3" id="KW-1185">Reference proteome</keyword>
<dbReference type="RefSeq" id="WP_093392924.1">
    <property type="nucleotide sequence ID" value="NZ_LT629736.1"/>
</dbReference>
<name>A0A1H1SJT1_9GAMM</name>
<dbReference type="AlphaFoldDB" id="A0A1H1SJT1"/>
<dbReference type="NCBIfam" id="NF003421">
    <property type="entry name" value="PRK04860.1"/>
    <property type="match status" value="1"/>
</dbReference>
<dbReference type="PANTHER" id="PTHR38773:SF1">
    <property type="entry name" value="PROTEIN SPRT"/>
    <property type="match status" value="1"/>
</dbReference>
<organism evidence="2 3">
    <name type="scientific">Halopseudomonas xinjiangensis</name>
    <dbReference type="NCBI Taxonomy" id="487184"/>
    <lineage>
        <taxon>Bacteria</taxon>
        <taxon>Pseudomonadati</taxon>
        <taxon>Pseudomonadota</taxon>
        <taxon>Gammaproteobacteria</taxon>
        <taxon>Pseudomonadales</taxon>
        <taxon>Pseudomonadaceae</taxon>
        <taxon>Halopseudomonas</taxon>
    </lineage>
</organism>
<dbReference type="InterPro" id="IPR006640">
    <property type="entry name" value="SprT-like_domain"/>
</dbReference>
<feature type="domain" description="SprT-like" evidence="1">
    <location>
        <begin position="6"/>
        <end position="156"/>
    </location>
</feature>
<gene>
    <name evidence="2" type="ORF">SAMN05216421_1605</name>
</gene>
<dbReference type="OrthoDB" id="267364at2"/>
<evidence type="ECO:0000259" key="1">
    <source>
        <dbReference type="SMART" id="SM00731"/>
    </source>
</evidence>